<name>A0ABR3Z5T9_9PEZI</name>
<keyword evidence="2 8" id="KW-0147">Chitin-binding</keyword>
<evidence type="ECO:0000256" key="7">
    <source>
        <dbReference type="ARBA" id="ARBA00023285"/>
    </source>
</evidence>
<evidence type="ECO:0000256" key="4">
    <source>
        <dbReference type="ARBA" id="ARBA00022729"/>
    </source>
</evidence>
<feature type="disulfide bond" evidence="8">
    <location>
        <begin position="255"/>
        <end position="269"/>
    </location>
</feature>
<evidence type="ECO:0000256" key="11">
    <source>
        <dbReference type="SAM" id="SignalP"/>
    </source>
</evidence>
<feature type="compositionally biased region" description="Low complexity" evidence="9">
    <location>
        <begin position="213"/>
        <end position="229"/>
    </location>
</feature>
<evidence type="ECO:0000256" key="6">
    <source>
        <dbReference type="ARBA" id="ARBA00023277"/>
    </source>
</evidence>
<dbReference type="InterPro" id="IPR036861">
    <property type="entry name" value="Endochitinase-like_sf"/>
</dbReference>
<comment type="cofactor">
    <cofactor evidence="1">
        <name>Co(2+)</name>
        <dbReference type="ChEBI" id="CHEBI:48828"/>
    </cofactor>
</comment>
<feature type="compositionally biased region" description="Acidic residues" evidence="9">
    <location>
        <begin position="181"/>
        <end position="212"/>
    </location>
</feature>
<dbReference type="InterPro" id="IPR001002">
    <property type="entry name" value="Chitin-bd_1"/>
</dbReference>
<keyword evidence="5" id="KW-0378">Hydrolase</keyword>
<evidence type="ECO:0000256" key="1">
    <source>
        <dbReference type="ARBA" id="ARBA00001941"/>
    </source>
</evidence>
<evidence type="ECO:0000259" key="12">
    <source>
        <dbReference type="PROSITE" id="PS50941"/>
    </source>
</evidence>
<dbReference type="PROSITE" id="PS50941">
    <property type="entry name" value="CHIT_BIND_I_2"/>
    <property type="match status" value="1"/>
</dbReference>
<accession>A0ABR3Z5T9</accession>
<evidence type="ECO:0000313" key="13">
    <source>
        <dbReference type="EMBL" id="KAL1895440.1"/>
    </source>
</evidence>
<dbReference type="Proteomes" id="UP001583186">
    <property type="component" value="Unassembled WGS sequence"/>
</dbReference>
<proteinExistence type="predicted"/>
<keyword evidence="10" id="KW-0812">Transmembrane</keyword>
<evidence type="ECO:0000256" key="5">
    <source>
        <dbReference type="ARBA" id="ARBA00022801"/>
    </source>
</evidence>
<dbReference type="EMBL" id="JAWCUI010000027">
    <property type="protein sequence ID" value="KAL1895440.1"/>
    <property type="molecule type" value="Genomic_DNA"/>
</dbReference>
<evidence type="ECO:0000256" key="3">
    <source>
        <dbReference type="ARBA" id="ARBA00022723"/>
    </source>
</evidence>
<dbReference type="PANTHER" id="PTHR46471">
    <property type="entry name" value="CHITIN DEACETYLASE"/>
    <property type="match status" value="1"/>
</dbReference>
<evidence type="ECO:0000256" key="2">
    <source>
        <dbReference type="ARBA" id="ARBA00022669"/>
    </source>
</evidence>
<keyword evidence="7" id="KW-0170">Cobalt</keyword>
<dbReference type="CDD" id="cd11618">
    <property type="entry name" value="ChtBD1_1"/>
    <property type="match status" value="1"/>
</dbReference>
<comment type="caution">
    <text evidence="13">The sequence shown here is derived from an EMBL/GenBank/DDBJ whole genome shotgun (WGS) entry which is preliminary data.</text>
</comment>
<keyword evidence="3" id="KW-0479">Metal-binding</keyword>
<keyword evidence="10" id="KW-1133">Transmembrane helix</keyword>
<feature type="compositionally biased region" description="Polar residues" evidence="9">
    <location>
        <begin position="161"/>
        <end position="178"/>
    </location>
</feature>
<feature type="disulfide bond" evidence="8">
    <location>
        <begin position="241"/>
        <end position="256"/>
    </location>
</feature>
<evidence type="ECO:0000256" key="9">
    <source>
        <dbReference type="SAM" id="MobiDB-lite"/>
    </source>
</evidence>
<comment type="caution">
    <text evidence="8">Lacks conserved residue(s) required for the propagation of feature annotation.</text>
</comment>
<feature type="domain" description="Chitin-binding type-1" evidence="12">
    <location>
        <begin position="238"/>
        <end position="282"/>
    </location>
</feature>
<evidence type="ECO:0000256" key="8">
    <source>
        <dbReference type="PROSITE-ProRule" id="PRU00261"/>
    </source>
</evidence>
<feature type="chain" id="PRO_5045208250" description="Chitin-binding type-1 domain-containing protein" evidence="11">
    <location>
        <begin position="26"/>
        <end position="476"/>
    </location>
</feature>
<evidence type="ECO:0000256" key="10">
    <source>
        <dbReference type="SAM" id="Phobius"/>
    </source>
</evidence>
<reference evidence="13 14" key="1">
    <citation type="journal article" date="2024" name="IMA Fungus">
        <title>IMA Genome - F19 : A genome assembly and annotation guide to empower mycologists, including annotated draft genome sequences of Ceratocystis pirilliformis, Diaporthe australafricana, Fusarium ophioides, Paecilomyces lecythidis, and Sporothrix stenoceras.</title>
        <authorList>
            <person name="Aylward J."/>
            <person name="Wilson A.M."/>
            <person name="Visagie C.M."/>
            <person name="Spraker J."/>
            <person name="Barnes I."/>
            <person name="Buitendag C."/>
            <person name="Ceriani C."/>
            <person name="Del Mar Angel L."/>
            <person name="du Plessis D."/>
            <person name="Fuchs T."/>
            <person name="Gasser K."/>
            <person name="Kramer D."/>
            <person name="Li W."/>
            <person name="Munsamy K."/>
            <person name="Piso A."/>
            <person name="Price J.L."/>
            <person name="Sonnekus B."/>
            <person name="Thomas C."/>
            <person name="van der Nest A."/>
            <person name="van Dijk A."/>
            <person name="van Heerden A."/>
            <person name="van Vuuren N."/>
            <person name="Yilmaz N."/>
            <person name="Duong T.A."/>
            <person name="van der Merwe N.A."/>
            <person name="Wingfield M.J."/>
            <person name="Wingfield B.D."/>
        </authorList>
    </citation>
    <scope>NUCLEOTIDE SEQUENCE [LARGE SCALE GENOMIC DNA]</scope>
    <source>
        <strain evidence="13 14">CMW 5346</strain>
    </source>
</reference>
<protein>
    <recommendedName>
        <fullName evidence="12">Chitin-binding type-1 domain-containing protein</fullName>
    </recommendedName>
</protein>
<keyword evidence="6" id="KW-0119">Carbohydrate metabolism</keyword>
<feature type="compositionally biased region" description="Low complexity" evidence="9">
    <location>
        <begin position="414"/>
        <end position="427"/>
    </location>
</feature>
<dbReference type="SUPFAM" id="SSF57016">
    <property type="entry name" value="Plant lectins/antimicrobial peptides"/>
    <property type="match status" value="1"/>
</dbReference>
<feature type="signal peptide" evidence="11">
    <location>
        <begin position="1"/>
        <end position="25"/>
    </location>
</feature>
<dbReference type="PANTHER" id="PTHR46471:SF2">
    <property type="entry name" value="CHITIN DEACETYLASE-RELATED"/>
    <property type="match status" value="1"/>
</dbReference>
<keyword evidence="4 11" id="KW-0732">Signal</keyword>
<sequence>MRTPATTVALVAAQLLAFFGPLVTADLPTDSDATVSSIWVVPDATEDAFNLTLVAGDSLQVAWSGTDGLTGDTTADLWVAAYAYSTSDTFSQLLTKNVDLSVDGTFNWTVAIPQPQLDATPHYVLTFKTARDDFQFNASDPGLPSPGISVIENHDDGLAEDSNSSGSVLTSADGSTVFDSGDGDDDDDDDDDGDSDYGDDDDDDDGDGDDYGDSSSSNSTSTASASASPSEALTITTNATCGGSFTCIGSTFGDCCSQHNFCGSTIDYCGAGCLSDFGTCDETTSTGDSGGKPLSVAATAGIASGVSVSVVGLSVVAFFWFRRHRSEAGRRKSQEQQMGGGGNGNYLGDGSSAVFYNGAGRGQKPYLMLETGRNGPMPNNGSPLTPGKSIYTGYTSPDSTHQPEYYNMATIQRPPTSSTTAAGTPHPGSVSTTSIQPPLPHQRTGQQSGVFEMEGGEHPYHYGQTPPAELDGTSTH</sequence>
<keyword evidence="10" id="KW-0472">Membrane</keyword>
<feature type="region of interest" description="Disordered" evidence="9">
    <location>
        <begin position="137"/>
        <end position="229"/>
    </location>
</feature>
<feature type="region of interest" description="Disordered" evidence="9">
    <location>
        <begin position="367"/>
        <end position="476"/>
    </location>
</feature>
<dbReference type="Gene3D" id="3.30.60.10">
    <property type="entry name" value="Endochitinase-like"/>
    <property type="match status" value="1"/>
</dbReference>
<feature type="compositionally biased region" description="Polar residues" evidence="9">
    <location>
        <begin position="392"/>
        <end position="402"/>
    </location>
</feature>
<keyword evidence="14" id="KW-1185">Reference proteome</keyword>
<organism evidence="13 14">
    <name type="scientific">Sporothrix stenoceras</name>
    <dbReference type="NCBI Taxonomy" id="5173"/>
    <lineage>
        <taxon>Eukaryota</taxon>
        <taxon>Fungi</taxon>
        <taxon>Dikarya</taxon>
        <taxon>Ascomycota</taxon>
        <taxon>Pezizomycotina</taxon>
        <taxon>Sordariomycetes</taxon>
        <taxon>Sordariomycetidae</taxon>
        <taxon>Ophiostomatales</taxon>
        <taxon>Ophiostomataceae</taxon>
        <taxon>Sporothrix</taxon>
    </lineage>
</organism>
<keyword evidence="8" id="KW-1015">Disulfide bond</keyword>
<evidence type="ECO:0000313" key="14">
    <source>
        <dbReference type="Proteomes" id="UP001583186"/>
    </source>
</evidence>
<gene>
    <name evidence="13" type="ORF">Sste5346_005246</name>
</gene>
<feature type="transmembrane region" description="Helical" evidence="10">
    <location>
        <begin position="294"/>
        <end position="321"/>
    </location>
</feature>